<sequence length="358" mass="39077">GITYAIATELPGGYRNLRRAFLLPLKQLCSLSMVLMVTAPPSYIRPPPDPPPLPCKPPPLEACSLIISPEPPDSTAALIRLLAPLHILEPSVSSLVPVVAVTPLSFFAMTKGLTRSVFVSFGVRVSTTCRFQSSPTFQIEPWFLFVETSLCSEGIFSVSSCNKPYMDEYYLVLGISCVKMNHLPLNEDVALSLNILLPLVKDVTSSLPLPQYEDLTLPQYEDVTLFYLLLVPQYEVRIRTFVLSALVSMVAEIDAFRNGGFGWYIHGMYVAHGSQCSILYVVSTFSVETLALQEALLAGSCAGLSKLQVFSDSNVFFSALHSGMGLNGIAGCLLDITNLATPLPSLAVAFAMYVFFRL</sequence>
<dbReference type="Proteomes" id="UP000823674">
    <property type="component" value="Chromosome A07"/>
</dbReference>
<comment type="caution">
    <text evidence="1">The sequence shown here is derived from an EMBL/GenBank/DDBJ whole genome shotgun (WGS) entry which is preliminary data.</text>
</comment>
<accession>A0ABQ7KXH2</accession>
<protein>
    <recommendedName>
        <fullName evidence="3">RNase H type-1 domain-containing protein</fullName>
    </recommendedName>
</protein>
<organism evidence="1 2">
    <name type="scientific">Brassica rapa subsp. trilocularis</name>
    <dbReference type="NCBI Taxonomy" id="1813537"/>
    <lineage>
        <taxon>Eukaryota</taxon>
        <taxon>Viridiplantae</taxon>
        <taxon>Streptophyta</taxon>
        <taxon>Embryophyta</taxon>
        <taxon>Tracheophyta</taxon>
        <taxon>Spermatophyta</taxon>
        <taxon>Magnoliopsida</taxon>
        <taxon>eudicotyledons</taxon>
        <taxon>Gunneridae</taxon>
        <taxon>Pentapetalae</taxon>
        <taxon>rosids</taxon>
        <taxon>malvids</taxon>
        <taxon>Brassicales</taxon>
        <taxon>Brassicaceae</taxon>
        <taxon>Brassiceae</taxon>
        <taxon>Brassica</taxon>
    </lineage>
</organism>
<keyword evidence="2" id="KW-1185">Reference proteome</keyword>
<name>A0ABQ7KXH2_BRACM</name>
<gene>
    <name evidence="1" type="primary">A07p006650.1_BraROA</name>
    <name evidence="1" type="ORF">IGI04_025615</name>
</gene>
<evidence type="ECO:0008006" key="3">
    <source>
        <dbReference type="Google" id="ProtNLM"/>
    </source>
</evidence>
<evidence type="ECO:0000313" key="1">
    <source>
        <dbReference type="EMBL" id="KAG5377773.1"/>
    </source>
</evidence>
<feature type="non-terminal residue" evidence="1">
    <location>
        <position position="1"/>
    </location>
</feature>
<proteinExistence type="predicted"/>
<evidence type="ECO:0000313" key="2">
    <source>
        <dbReference type="Proteomes" id="UP000823674"/>
    </source>
</evidence>
<dbReference type="EMBL" id="JADBGQ010000009">
    <property type="protein sequence ID" value="KAG5377773.1"/>
    <property type="molecule type" value="Genomic_DNA"/>
</dbReference>
<reference evidence="1 2" key="1">
    <citation type="submission" date="2021-03" db="EMBL/GenBank/DDBJ databases">
        <authorList>
            <person name="King G.J."/>
            <person name="Bancroft I."/>
            <person name="Baten A."/>
            <person name="Bloomfield J."/>
            <person name="Borpatragohain P."/>
            <person name="He Z."/>
            <person name="Irish N."/>
            <person name="Irwin J."/>
            <person name="Liu K."/>
            <person name="Mauleon R.P."/>
            <person name="Moore J."/>
            <person name="Morris R."/>
            <person name="Ostergaard L."/>
            <person name="Wang B."/>
            <person name="Wells R."/>
        </authorList>
    </citation>
    <scope>NUCLEOTIDE SEQUENCE [LARGE SCALE GENOMIC DNA]</scope>
    <source>
        <strain evidence="1">R-o-18</strain>
        <tissue evidence="1">Leaf</tissue>
    </source>
</reference>